<dbReference type="InterPro" id="IPR029058">
    <property type="entry name" value="AB_hydrolase_fold"/>
</dbReference>
<dbReference type="AlphaFoldDB" id="A0A7Y8KYF7"/>
<evidence type="ECO:0000313" key="1">
    <source>
        <dbReference type="EMBL" id="NWF47685.1"/>
    </source>
</evidence>
<protein>
    <submittedName>
        <fullName evidence="1">Alpha/beta hydrolase</fullName>
    </submittedName>
</protein>
<sequence>MPTITTAHTPLRRRTALWLLMTGVLVLLVGCALPRPAKVPMDALWLPASSSGPGHTLVVFMPGSQEVPQDIVREGFVNQLRWRHPGVDMVVADAHMGYFRNGSFEARLRADVIEPARARGYRSIWLAGISLGGMGSLLYAKSAPGEIDGLIALAPFIGSYSVLSEVAEAGGIARWQPALPLQPGDFQRDLLRWLKGYGDPAQARPELYIGYGTRDRLEPFPGLFDGLLPADHLLSAPGGHDWAPWKAMWVDALERAPLRP</sequence>
<reference evidence="1 2" key="1">
    <citation type="submission" date="2019-09" db="EMBL/GenBank/DDBJ databases">
        <title>Hydrogenophaga aromatica sp. nov., isolated from a para-xylene-degrading enrichment culture.</title>
        <authorList>
            <person name="Tancsics A."/>
            <person name="Banerjee S."/>
        </authorList>
    </citation>
    <scope>NUCLEOTIDE SEQUENCE [LARGE SCALE GENOMIC DNA]</scope>
    <source>
        <strain evidence="1 2">D2P1</strain>
    </source>
</reference>
<organism evidence="1 2">
    <name type="scientific">Hydrogenophaga aromaticivorans</name>
    <dbReference type="NCBI Taxonomy" id="2610898"/>
    <lineage>
        <taxon>Bacteria</taxon>
        <taxon>Pseudomonadati</taxon>
        <taxon>Pseudomonadota</taxon>
        <taxon>Betaproteobacteria</taxon>
        <taxon>Burkholderiales</taxon>
        <taxon>Comamonadaceae</taxon>
        <taxon>Hydrogenophaga</taxon>
    </lineage>
</organism>
<gene>
    <name evidence="1" type="ORF">F3K02_20880</name>
</gene>
<keyword evidence="1" id="KW-0378">Hydrolase</keyword>
<name>A0A7Y8KYF7_9BURK</name>
<dbReference type="RefSeq" id="WP_177137582.1">
    <property type="nucleotide sequence ID" value="NZ_VYGV01000018.1"/>
</dbReference>
<comment type="caution">
    <text evidence="1">The sequence shown here is derived from an EMBL/GenBank/DDBJ whole genome shotgun (WGS) entry which is preliminary data.</text>
</comment>
<dbReference type="Gene3D" id="3.40.50.1820">
    <property type="entry name" value="alpha/beta hydrolase"/>
    <property type="match status" value="1"/>
</dbReference>
<accession>A0A7Y8KYF7</accession>
<dbReference type="GO" id="GO:0016787">
    <property type="term" value="F:hydrolase activity"/>
    <property type="evidence" value="ECO:0007669"/>
    <property type="project" value="UniProtKB-KW"/>
</dbReference>
<evidence type="ECO:0000313" key="2">
    <source>
        <dbReference type="Proteomes" id="UP000545507"/>
    </source>
</evidence>
<keyword evidence="2" id="KW-1185">Reference proteome</keyword>
<dbReference type="Proteomes" id="UP000545507">
    <property type="component" value="Unassembled WGS sequence"/>
</dbReference>
<dbReference type="EMBL" id="VYGV01000018">
    <property type="protein sequence ID" value="NWF47685.1"/>
    <property type="molecule type" value="Genomic_DNA"/>
</dbReference>
<proteinExistence type="predicted"/>
<dbReference type="SUPFAM" id="SSF53474">
    <property type="entry name" value="alpha/beta-Hydrolases"/>
    <property type="match status" value="1"/>
</dbReference>